<organism evidence="1">
    <name type="scientific">Amphimedon queenslandica</name>
    <name type="common">Sponge</name>
    <dbReference type="NCBI Taxonomy" id="400682"/>
    <lineage>
        <taxon>Eukaryota</taxon>
        <taxon>Metazoa</taxon>
        <taxon>Porifera</taxon>
        <taxon>Demospongiae</taxon>
        <taxon>Heteroscleromorpha</taxon>
        <taxon>Haplosclerida</taxon>
        <taxon>Niphatidae</taxon>
        <taxon>Amphimedon</taxon>
    </lineage>
</organism>
<dbReference type="InParanoid" id="A0A1X7VWD5"/>
<name>A0A1X7VWD5_AMPQE</name>
<proteinExistence type="predicted"/>
<dbReference type="EnsemblMetazoa" id="Aqu2.1.44433_001">
    <property type="protein sequence ID" value="Aqu2.1.44433_001"/>
    <property type="gene ID" value="Aqu2.1.44433"/>
</dbReference>
<protein>
    <submittedName>
        <fullName evidence="1">Uncharacterized protein</fullName>
    </submittedName>
</protein>
<dbReference type="AlphaFoldDB" id="A0A1X7VWD5"/>
<reference evidence="1" key="1">
    <citation type="submission" date="2017-05" db="UniProtKB">
        <authorList>
            <consortium name="EnsemblMetazoa"/>
        </authorList>
    </citation>
    <scope>IDENTIFICATION</scope>
</reference>
<accession>A0A1X7VWD5</accession>
<evidence type="ECO:0000313" key="1">
    <source>
        <dbReference type="EnsemblMetazoa" id="Aqu2.1.44433_001"/>
    </source>
</evidence>
<sequence>MGEEARERESKYRLSEQLSAGLYTDCVLFPIDI</sequence>